<keyword evidence="8" id="KW-0472">Membrane</keyword>
<dbReference type="EMBL" id="HBGY01004292">
    <property type="protein sequence ID" value="CAD9560532.1"/>
    <property type="molecule type" value="Transcribed_RNA"/>
</dbReference>
<evidence type="ECO:0000256" key="1">
    <source>
        <dbReference type="ARBA" id="ARBA00004141"/>
    </source>
</evidence>
<evidence type="ECO:0000256" key="2">
    <source>
        <dbReference type="ARBA" id="ARBA00022448"/>
    </source>
</evidence>
<evidence type="ECO:0000256" key="4">
    <source>
        <dbReference type="ARBA" id="ARBA00022842"/>
    </source>
</evidence>
<accession>A0A7S2JZ98</accession>
<dbReference type="Gene3D" id="1.20.58.340">
    <property type="entry name" value="Magnesium transport protein CorA, transmembrane region"/>
    <property type="match status" value="1"/>
</dbReference>
<keyword evidence="5" id="KW-0809">Transit peptide</keyword>
<dbReference type="GO" id="GO:0016020">
    <property type="term" value="C:membrane"/>
    <property type="evidence" value="ECO:0007669"/>
    <property type="project" value="UniProtKB-SubCell"/>
</dbReference>
<dbReference type="PANTHER" id="PTHR13890">
    <property type="entry name" value="RNA SPLICING PROTEIN MRS2, MITOCHONDRIAL"/>
    <property type="match status" value="1"/>
</dbReference>
<evidence type="ECO:0000256" key="5">
    <source>
        <dbReference type="ARBA" id="ARBA00022946"/>
    </source>
</evidence>
<evidence type="ECO:0000256" key="3">
    <source>
        <dbReference type="ARBA" id="ARBA00022692"/>
    </source>
</evidence>
<sequence>MRRLVTPFSNTNEPALIVRRHVMLLNFDPLRAIVLRDRLLVLVPDGADSILISLEKRMRRGTDITNEDPFEEEYTLSEEENVVHPAKKVDLNETSTDVPSEGSSRDENDQFHDEWEDIDTMNWTKMAFELVAVDCVMQCVSSMLLDDAQTLEHIVAEAIDSLQKGTTDGSSHAQDRLRILKDDVKSMESRVQGFVRALNLVLDDDEDLALMNLSRLITNPERFIQPVPEEVLHEESDEPELILEAYVQHGLSAVNALDSLSSKIRSTEDAVSMKLDSIRNRLLYINTFVSLV</sequence>
<feature type="compositionally biased region" description="Polar residues" evidence="9">
    <location>
        <begin position="92"/>
        <end position="102"/>
    </location>
</feature>
<feature type="compositionally biased region" description="Acidic residues" evidence="9">
    <location>
        <begin position="65"/>
        <end position="80"/>
    </location>
</feature>
<keyword evidence="3" id="KW-0812">Transmembrane</keyword>
<keyword evidence="4" id="KW-0460">Magnesium</keyword>
<organism evidence="10">
    <name type="scientific">Leptocylindrus danicus</name>
    <dbReference type="NCBI Taxonomy" id="163516"/>
    <lineage>
        <taxon>Eukaryota</taxon>
        <taxon>Sar</taxon>
        <taxon>Stramenopiles</taxon>
        <taxon>Ochrophyta</taxon>
        <taxon>Bacillariophyta</taxon>
        <taxon>Coscinodiscophyceae</taxon>
        <taxon>Chaetocerotophycidae</taxon>
        <taxon>Leptocylindrales</taxon>
        <taxon>Leptocylindraceae</taxon>
        <taxon>Leptocylindrus</taxon>
    </lineage>
</organism>
<feature type="non-terminal residue" evidence="10">
    <location>
        <position position="292"/>
    </location>
</feature>
<evidence type="ECO:0000256" key="8">
    <source>
        <dbReference type="ARBA" id="ARBA00023136"/>
    </source>
</evidence>
<proteinExistence type="predicted"/>
<evidence type="ECO:0000256" key="7">
    <source>
        <dbReference type="ARBA" id="ARBA00023065"/>
    </source>
</evidence>
<dbReference type="GO" id="GO:0015095">
    <property type="term" value="F:magnesium ion transmembrane transporter activity"/>
    <property type="evidence" value="ECO:0007669"/>
    <property type="project" value="TreeGrafter"/>
</dbReference>
<evidence type="ECO:0000256" key="9">
    <source>
        <dbReference type="SAM" id="MobiDB-lite"/>
    </source>
</evidence>
<protein>
    <recommendedName>
        <fullName evidence="11">Magnesium transporter</fullName>
    </recommendedName>
</protein>
<keyword evidence="2" id="KW-0813">Transport</keyword>
<dbReference type="AlphaFoldDB" id="A0A7S2JZ98"/>
<evidence type="ECO:0000313" key="10">
    <source>
        <dbReference type="EMBL" id="CAD9560532.1"/>
    </source>
</evidence>
<dbReference type="Pfam" id="PF22099">
    <property type="entry name" value="MRS2-like"/>
    <property type="match status" value="1"/>
</dbReference>
<dbReference type="InterPro" id="IPR039204">
    <property type="entry name" value="MRS2-like"/>
</dbReference>
<feature type="region of interest" description="Disordered" evidence="9">
    <location>
        <begin position="65"/>
        <end position="111"/>
    </location>
</feature>
<name>A0A7S2JZ98_9STRA</name>
<evidence type="ECO:0008006" key="11">
    <source>
        <dbReference type="Google" id="ProtNLM"/>
    </source>
</evidence>
<keyword evidence="7" id="KW-0406">Ion transport</keyword>
<reference evidence="10" key="1">
    <citation type="submission" date="2021-01" db="EMBL/GenBank/DDBJ databases">
        <authorList>
            <person name="Corre E."/>
            <person name="Pelletier E."/>
            <person name="Niang G."/>
            <person name="Scheremetjew M."/>
            <person name="Finn R."/>
            <person name="Kale V."/>
            <person name="Holt S."/>
            <person name="Cochrane G."/>
            <person name="Meng A."/>
            <person name="Brown T."/>
            <person name="Cohen L."/>
        </authorList>
    </citation>
    <scope>NUCLEOTIDE SEQUENCE</scope>
    <source>
        <strain evidence="10">B650</strain>
    </source>
</reference>
<gene>
    <name evidence="10" type="ORF">LDAN0321_LOCUS2601</name>
</gene>
<comment type="subcellular location">
    <subcellularLocation>
        <location evidence="1">Membrane</location>
        <topology evidence="1">Multi-pass membrane protein</topology>
    </subcellularLocation>
</comment>
<evidence type="ECO:0000256" key="6">
    <source>
        <dbReference type="ARBA" id="ARBA00022989"/>
    </source>
</evidence>
<keyword evidence="6" id="KW-1133">Transmembrane helix</keyword>
<dbReference type="PANTHER" id="PTHR13890:SF0">
    <property type="entry name" value="MAGNESIUM TRANSPORTER MRS2 HOMOLOG, MITOCHONDRIAL"/>
    <property type="match status" value="1"/>
</dbReference>